<dbReference type="SUPFAM" id="SSF56672">
    <property type="entry name" value="DNA/RNA polymerases"/>
    <property type="match status" value="1"/>
</dbReference>
<keyword evidence="4" id="KW-1185">Reference proteome</keyword>
<evidence type="ECO:0000256" key="1">
    <source>
        <dbReference type="SAM" id="MobiDB-lite"/>
    </source>
</evidence>
<dbReference type="OrthoDB" id="5423336at2759"/>
<protein>
    <recommendedName>
        <fullName evidence="2">Reverse transcriptase Ty1/copia-type domain-containing protein</fullName>
    </recommendedName>
</protein>
<feature type="domain" description="Reverse transcriptase Ty1/copia-type" evidence="2">
    <location>
        <begin position="57"/>
        <end position="293"/>
    </location>
</feature>
<evidence type="ECO:0000313" key="4">
    <source>
        <dbReference type="Proteomes" id="UP000244309"/>
    </source>
</evidence>
<evidence type="ECO:0000259" key="2">
    <source>
        <dbReference type="Pfam" id="PF07727"/>
    </source>
</evidence>
<gene>
    <name evidence="3" type="ORF">CXQ85_001063</name>
</gene>
<feature type="region of interest" description="Disordered" evidence="1">
    <location>
        <begin position="284"/>
        <end position="304"/>
    </location>
</feature>
<dbReference type="VEuPathDB" id="FungiDB:CXQ85_001063"/>
<organism evidence="3 4">
    <name type="scientific">Candidozyma haemuli</name>
    <dbReference type="NCBI Taxonomy" id="45357"/>
    <lineage>
        <taxon>Eukaryota</taxon>
        <taxon>Fungi</taxon>
        <taxon>Dikarya</taxon>
        <taxon>Ascomycota</taxon>
        <taxon>Saccharomycotina</taxon>
        <taxon>Pichiomycetes</taxon>
        <taxon>Metschnikowiaceae</taxon>
        <taxon>Candidozyma</taxon>
    </lineage>
</organism>
<sequence>MSGPIDYNEQKDPSEWIWKTGSSKTAPKSFEEAMSSPERGIWKNAYQDEYDRLFKRETFESSTLPSGRKGIKSRMAFSYDENGKPRAKLVAIGSSQTRGVDFEETSAPTLPYGALRLFVAVAASKKMPIHRVVVEDAFLEGKLDKEIYMELPEGVLTFGFGSECYRLNKPIYGLKQAPRLWNEAIDGFLRSIGFTQSQREPCFYFMRKNGKLTMLVIYVDDILVAGENKQTIEEVKTALKRRYTVDDKGLAKRYLNINITQRQGNITLDQDDYLVQVAKEFGLTDLPPSSNPTPRPTALEPRDYDSATDAKRFRSLLGKLAYVAKTTRYDLIHCTFALSKYSRDPKKRHLDALYNAFAFALYHNDFKLIYAPTRERLELELFVSVDFGKPGLRKRGYGYVYDLNGSTVLWNNGNEQYETDDFDIANKMAMLMGMKEGEWTVKVLREMGEHPQAVKVYQDDGSD</sequence>
<name>A0A2V1AM68_9ASCO</name>
<proteinExistence type="predicted"/>
<dbReference type="InterPro" id="IPR043502">
    <property type="entry name" value="DNA/RNA_pol_sf"/>
</dbReference>
<dbReference type="RefSeq" id="XP_025339714.1">
    <property type="nucleotide sequence ID" value="XM_025484783.1"/>
</dbReference>
<dbReference type="GeneID" id="37006394"/>
<dbReference type="STRING" id="45357.A0A2V1AM68"/>
<dbReference type="Proteomes" id="UP000244309">
    <property type="component" value="Unassembled WGS sequence"/>
</dbReference>
<evidence type="ECO:0000313" key="3">
    <source>
        <dbReference type="EMBL" id="PVH18774.1"/>
    </source>
</evidence>
<accession>A0A2V1AM68</accession>
<dbReference type="AlphaFoldDB" id="A0A2V1AM68"/>
<dbReference type="EMBL" id="PKFO01000001">
    <property type="protein sequence ID" value="PVH18774.1"/>
    <property type="molecule type" value="Genomic_DNA"/>
</dbReference>
<reference evidence="3 4" key="1">
    <citation type="submission" date="2017-12" db="EMBL/GenBank/DDBJ databases">
        <title>Genome Sequence of a Multidrug-Resistant Candida haemulonii Isolate from a Patient with Chronic Leg Ulcers in Israel.</title>
        <authorList>
            <person name="Chow N.A."/>
            <person name="Gade L."/>
            <person name="Batra D."/>
            <person name="Rowe L.A."/>
            <person name="Ben-Ami R."/>
            <person name="Loparev V.N."/>
            <person name="Litvintseva A.P."/>
        </authorList>
    </citation>
    <scope>NUCLEOTIDE SEQUENCE [LARGE SCALE GENOMIC DNA]</scope>
    <source>
        <strain evidence="3 4">B11899</strain>
    </source>
</reference>
<comment type="caution">
    <text evidence="3">The sequence shown here is derived from an EMBL/GenBank/DDBJ whole genome shotgun (WGS) entry which is preliminary data.</text>
</comment>
<dbReference type="Pfam" id="PF07727">
    <property type="entry name" value="RVT_2"/>
    <property type="match status" value="1"/>
</dbReference>
<dbReference type="InterPro" id="IPR013103">
    <property type="entry name" value="RVT_2"/>
</dbReference>